<evidence type="ECO:0000313" key="1">
    <source>
        <dbReference type="EMBL" id="QFQ91658.1"/>
    </source>
</evidence>
<dbReference type="Proteomes" id="UP000388452">
    <property type="component" value="Chromosome"/>
</dbReference>
<accession>A0A5P8JRE5</accession>
<dbReference type="InterPro" id="IPR000801">
    <property type="entry name" value="Esterase-like"/>
</dbReference>
<dbReference type="GO" id="GO:0016747">
    <property type="term" value="F:acyltransferase activity, transferring groups other than amino-acyl groups"/>
    <property type="evidence" value="ECO:0007669"/>
    <property type="project" value="TreeGrafter"/>
</dbReference>
<protein>
    <submittedName>
        <fullName evidence="1">Acetylesterase</fullName>
    </submittedName>
</protein>
<name>A0A5P8JRE5_9LACO</name>
<dbReference type="RefSeq" id="WP_054714971.1">
    <property type="nucleotide sequence ID" value="NZ_CP045068.1"/>
</dbReference>
<proteinExistence type="predicted"/>
<dbReference type="Gene3D" id="3.40.50.1820">
    <property type="entry name" value="alpha/beta hydrolase"/>
    <property type="match status" value="1"/>
</dbReference>
<gene>
    <name evidence="1" type="ORF">LM010_09570</name>
</gene>
<dbReference type="AlphaFoldDB" id="A0A5P8JRE5"/>
<dbReference type="SUPFAM" id="SSF53474">
    <property type="entry name" value="alpha/beta-Hydrolases"/>
    <property type="match status" value="1"/>
</dbReference>
<sequence length="210" mass="23590">MAVFRCRFFSQSLLRDVHINVILPADQPQLPGQDVQTQETYPTLYLLHGILGSEDDWLNHTNIQDLSIRYGIAVVMPAGENQFYVDQKATHALYGEFIGQELVNFTRKVFPLSPKQSDTMIAGLSMGGYGALRNGLKYQQTFGMIGAFSSALIISDLSQRQNTSPIPFETRKYAEAVFGHDLEAVSKSDKNPIWLADRLSPEKKINSKYL</sequence>
<dbReference type="InterPro" id="IPR029058">
    <property type="entry name" value="AB_hydrolase_fold"/>
</dbReference>
<evidence type="ECO:0000313" key="2">
    <source>
        <dbReference type="Proteomes" id="UP000388452"/>
    </source>
</evidence>
<dbReference type="Pfam" id="PF00756">
    <property type="entry name" value="Esterase"/>
    <property type="match status" value="1"/>
</dbReference>
<dbReference type="EMBL" id="CP045068">
    <property type="protein sequence ID" value="QFQ91658.1"/>
    <property type="molecule type" value="Genomic_DNA"/>
</dbReference>
<dbReference type="PANTHER" id="PTHR48098">
    <property type="entry name" value="ENTEROCHELIN ESTERASE-RELATED"/>
    <property type="match status" value="1"/>
</dbReference>
<dbReference type="InterPro" id="IPR050583">
    <property type="entry name" value="Mycobacterial_A85_antigen"/>
</dbReference>
<organism evidence="1 2">
    <name type="scientific">Lacticaseibacillus manihotivorans</name>
    <dbReference type="NCBI Taxonomy" id="88233"/>
    <lineage>
        <taxon>Bacteria</taxon>
        <taxon>Bacillati</taxon>
        <taxon>Bacillota</taxon>
        <taxon>Bacilli</taxon>
        <taxon>Lactobacillales</taxon>
        <taxon>Lactobacillaceae</taxon>
        <taxon>Lacticaseibacillus</taxon>
    </lineage>
</organism>
<dbReference type="PANTHER" id="PTHR48098:SF1">
    <property type="entry name" value="DIACYLGLYCEROL ACYLTRANSFERASE_MYCOLYLTRANSFERASE AG85A"/>
    <property type="match status" value="1"/>
</dbReference>
<reference evidence="1 2" key="1">
    <citation type="submission" date="2019-10" db="EMBL/GenBank/DDBJ databases">
        <title>Genome sequencing of Lactobacillus manihotivorans.</title>
        <authorList>
            <person name="Kim K."/>
        </authorList>
    </citation>
    <scope>NUCLEOTIDE SEQUENCE [LARGE SCALE GENOMIC DNA]</scope>
    <source>
        <strain evidence="1 2">LM010</strain>
    </source>
</reference>